<dbReference type="Pfam" id="PF00067">
    <property type="entry name" value="p450"/>
    <property type="match status" value="1"/>
</dbReference>
<keyword evidence="8 13" id="KW-0560">Oxidoreductase</keyword>
<dbReference type="PANTHER" id="PTHR46206">
    <property type="entry name" value="CYTOCHROME P450"/>
    <property type="match status" value="1"/>
</dbReference>
<keyword evidence="7" id="KW-1133">Transmembrane helix</keyword>
<reference evidence="14" key="1">
    <citation type="submission" date="2023-03" db="EMBL/GenBank/DDBJ databases">
        <title>Massive genome expansion in bonnet fungi (Mycena s.s.) driven by repeated elements and novel gene families across ecological guilds.</title>
        <authorList>
            <consortium name="Lawrence Berkeley National Laboratory"/>
            <person name="Harder C.B."/>
            <person name="Miyauchi S."/>
            <person name="Viragh M."/>
            <person name="Kuo A."/>
            <person name="Thoen E."/>
            <person name="Andreopoulos B."/>
            <person name="Lu D."/>
            <person name="Skrede I."/>
            <person name="Drula E."/>
            <person name="Henrissat B."/>
            <person name="Morin E."/>
            <person name="Kohler A."/>
            <person name="Barry K."/>
            <person name="LaButti K."/>
            <person name="Morin E."/>
            <person name="Salamov A."/>
            <person name="Lipzen A."/>
            <person name="Mereny Z."/>
            <person name="Hegedus B."/>
            <person name="Baldrian P."/>
            <person name="Stursova M."/>
            <person name="Weitz H."/>
            <person name="Taylor A."/>
            <person name="Grigoriev I.V."/>
            <person name="Nagy L.G."/>
            <person name="Martin F."/>
            <person name="Kauserud H."/>
        </authorList>
    </citation>
    <scope>NUCLEOTIDE SEQUENCE</scope>
    <source>
        <strain evidence="14">9284</strain>
    </source>
</reference>
<proteinExistence type="inferred from homology"/>
<dbReference type="GO" id="GO:0016705">
    <property type="term" value="F:oxidoreductase activity, acting on paired donors, with incorporation or reduction of molecular oxygen"/>
    <property type="evidence" value="ECO:0007669"/>
    <property type="project" value="InterPro"/>
</dbReference>
<dbReference type="Proteomes" id="UP001221142">
    <property type="component" value="Unassembled WGS sequence"/>
</dbReference>
<comment type="caution">
    <text evidence="14">The sequence shown here is derived from an EMBL/GenBank/DDBJ whole genome shotgun (WGS) entry which is preliminary data.</text>
</comment>
<evidence type="ECO:0000313" key="15">
    <source>
        <dbReference type="Proteomes" id="UP001221142"/>
    </source>
</evidence>
<dbReference type="InterPro" id="IPR002403">
    <property type="entry name" value="Cyt_P450_E_grp-IV"/>
</dbReference>
<keyword evidence="5" id="KW-0812">Transmembrane</keyword>
<keyword evidence="10 13" id="KW-0503">Monooxygenase</keyword>
<sequence length="524" mass="58933">MNSLQALSDRWGTNNLAAAGALATALYAWRLYSIRQANKDLPPHVPYTNPILGSTLDYMHAPHEWLAKNFDKYGPVMRASLFGREQYLIDTPLIPDAMKHKNFNSEQGANAIQFLDVLVGLAVDYHMEDGQHLVLKALNNRMEIFVERIRPYISLMLDEKVGRKSGPVTVEDPFKLIRSMIAQAMCDNFVGKSLGRDPEMIHVFTHVTDVVAALATAGASSMVALIVPGFRRWYANYMVNNRKILKPYTDILIRKLTPEIEARVALRQSCGTNELEWEGSKPVDVLQTILDDRNIDLTNREAALARIGEVNNLLLFLIFASVHLTSVHITWMINSIALHTECHEELLKELKLVLASHGGVLSDEALRNMPKLDSFMRETFRTRFDCIGGSQRIVQEDTLLEGKYLLPKGALLNPITFRAHQNPGHWPGREDVMEFQPWSHEEPSSRTSPAYLQFGLGRHACPGRFLAVNEAKLIVSYLLGRYDVKLKEPEKGVVTPMPAFTFSIAPTSAIVLTPRDEKDALVLL</sequence>
<dbReference type="GO" id="GO:0004497">
    <property type="term" value="F:monooxygenase activity"/>
    <property type="evidence" value="ECO:0007669"/>
    <property type="project" value="UniProtKB-KW"/>
</dbReference>
<evidence type="ECO:0000256" key="11">
    <source>
        <dbReference type="ARBA" id="ARBA00023136"/>
    </source>
</evidence>
<dbReference type="InterPro" id="IPR001128">
    <property type="entry name" value="Cyt_P450"/>
</dbReference>
<evidence type="ECO:0000256" key="3">
    <source>
        <dbReference type="ARBA" id="ARBA00010617"/>
    </source>
</evidence>
<dbReference type="SUPFAM" id="SSF48264">
    <property type="entry name" value="Cytochrome P450"/>
    <property type="match status" value="1"/>
</dbReference>
<protein>
    <submittedName>
        <fullName evidence="14">Cytochrome P450</fullName>
    </submittedName>
</protein>
<keyword evidence="6 12" id="KW-0479">Metal-binding</keyword>
<dbReference type="GO" id="GO:0020037">
    <property type="term" value="F:heme binding"/>
    <property type="evidence" value="ECO:0007669"/>
    <property type="project" value="InterPro"/>
</dbReference>
<accession>A0AAD7BHD8</accession>
<dbReference type="PANTHER" id="PTHR46206:SF5">
    <property type="entry name" value="P450, PUTATIVE (EUROFUNG)-RELATED"/>
    <property type="match status" value="1"/>
</dbReference>
<evidence type="ECO:0000256" key="10">
    <source>
        <dbReference type="ARBA" id="ARBA00023033"/>
    </source>
</evidence>
<dbReference type="PRINTS" id="PR00465">
    <property type="entry name" value="EP450IV"/>
</dbReference>
<dbReference type="PROSITE" id="PS00086">
    <property type="entry name" value="CYTOCHROME_P450"/>
    <property type="match status" value="1"/>
</dbReference>
<evidence type="ECO:0000256" key="12">
    <source>
        <dbReference type="PIRSR" id="PIRSR602403-1"/>
    </source>
</evidence>
<keyword evidence="9 12" id="KW-0408">Iron</keyword>
<evidence type="ECO:0000256" key="4">
    <source>
        <dbReference type="ARBA" id="ARBA00022617"/>
    </source>
</evidence>
<evidence type="ECO:0000313" key="14">
    <source>
        <dbReference type="EMBL" id="KAJ7621203.1"/>
    </source>
</evidence>
<evidence type="ECO:0000256" key="9">
    <source>
        <dbReference type="ARBA" id="ARBA00023004"/>
    </source>
</evidence>
<evidence type="ECO:0000256" key="1">
    <source>
        <dbReference type="ARBA" id="ARBA00001971"/>
    </source>
</evidence>
<comment type="subcellular location">
    <subcellularLocation>
        <location evidence="2">Membrane</location>
    </subcellularLocation>
</comment>
<dbReference type="AlphaFoldDB" id="A0AAD7BHD8"/>
<dbReference type="InterPro" id="IPR017972">
    <property type="entry name" value="Cyt_P450_CS"/>
</dbReference>
<dbReference type="GO" id="GO:0016020">
    <property type="term" value="C:membrane"/>
    <property type="evidence" value="ECO:0007669"/>
    <property type="project" value="UniProtKB-SubCell"/>
</dbReference>
<name>A0AAD7BHD8_9AGAR</name>
<evidence type="ECO:0000256" key="8">
    <source>
        <dbReference type="ARBA" id="ARBA00023002"/>
    </source>
</evidence>
<evidence type="ECO:0000256" key="2">
    <source>
        <dbReference type="ARBA" id="ARBA00004370"/>
    </source>
</evidence>
<keyword evidence="11" id="KW-0472">Membrane</keyword>
<evidence type="ECO:0000256" key="13">
    <source>
        <dbReference type="RuleBase" id="RU000461"/>
    </source>
</evidence>
<gene>
    <name evidence="14" type="ORF">FB45DRAFT_137439</name>
</gene>
<feature type="binding site" description="axial binding residue" evidence="12">
    <location>
        <position position="461"/>
    </location>
    <ligand>
        <name>heme</name>
        <dbReference type="ChEBI" id="CHEBI:30413"/>
    </ligand>
    <ligandPart>
        <name>Fe</name>
        <dbReference type="ChEBI" id="CHEBI:18248"/>
    </ligandPart>
</feature>
<evidence type="ECO:0000256" key="7">
    <source>
        <dbReference type="ARBA" id="ARBA00022989"/>
    </source>
</evidence>
<comment type="cofactor">
    <cofactor evidence="1 12">
        <name>heme</name>
        <dbReference type="ChEBI" id="CHEBI:30413"/>
    </cofactor>
</comment>
<dbReference type="InterPro" id="IPR036396">
    <property type="entry name" value="Cyt_P450_sf"/>
</dbReference>
<evidence type="ECO:0000256" key="5">
    <source>
        <dbReference type="ARBA" id="ARBA00022692"/>
    </source>
</evidence>
<evidence type="ECO:0000256" key="6">
    <source>
        <dbReference type="ARBA" id="ARBA00022723"/>
    </source>
</evidence>
<organism evidence="14 15">
    <name type="scientific">Roridomyces roridus</name>
    <dbReference type="NCBI Taxonomy" id="1738132"/>
    <lineage>
        <taxon>Eukaryota</taxon>
        <taxon>Fungi</taxon>
        <taxon>Dikarya</taxon>
        <taxon>Basidiomycota</taxon>
        <taxon>Agaricomycotina</taxon>
        <taxon>Agaricomycetes</taxon>
        <taxon>Agaricomycetidae</taxon>
        <taxon>Agaricales</taxon>
        <taxon>Marasmiineae</taxon>
        <taxon>Mycenaceae</taxon>
        <taxon>Roridomyces</taxon>
    </lineage>
</organism>
<dbReference type="EMBL" id="JARKIF010000016">
    <property type="protein sequence ID" value="KAJ7621203.1"/>
    <property type="molecule type" value="Genomic_DNA"/>
</dbReference>
<dbReference type="GO" id="GO:0005506">
    <property type="term" value="F:iron ion binding"/>
    <property type="evidence" value="ECO:0007669"/>
    <property type="project" value="InterPro"/>
</dbReference>
<comment type="similarity">
    <text evidence="3 13">Belongs to the cytochrome P450 family.</text>
</comment>
<dbReference type="Gene3D" id="1.10.630.10">
    <property type="entry name" value="Cytochrome P450"/>
    <property type="match status" value="1"/>
</dbReference>
<keyword evidence="4 12" id="KW-0349">Heme</keyword>
<keyword evidence="15" id="KW-1185">Reference proteome</keyword>